<dbReference type="Proteomes" id="UP000229340">
    <property type="component" value="Plasmid pNP7-1"/>
</dbReference>
<dbReference type="PROSITE" id="PS50880">
    <property type="entry name" value="TOPRIM"/>
    <property type="match status" value="1"/>
</dbReference>
<keyword evidence="6 14" id="KW-0413">Isomerase</keyword>
<dbReference type="CDD" id="cd00186">
    <property type="entry name" value="TOP1Ac"/>
    <property type="match status" value="1"/>
</dbReference>
<dbReference type="GO" id="GO:0003677">
    <property type="term" value="F:DNA binding"/>
    <property type="evidence" value="ECO:0007669"/>
    <property type="project" value="UniProtKB-KW"/>
</dbReference>
<dbReference type="Gene3D" id="1.10.460.10">
    <property type="entry name" value="Topoisomerase I, domain 2"/>
    <property type="match status" value="1"/>
</dbReference>
<dbReference type="SMART" id="SM00436">
    <property type="entry name" value="TOP1Bc"/>
    <property type="match status" value="1"/>
</dbReference>
<organism evidence="14 15">
    <name type="scientific">Faucicola osloensis</name>
    <name type="common">Moraxella osloensis</name>
    <dbReference type="NCBI Taxonomy" id="34062"/>
    <lineage>
        <taxon>Bacteria</taxon>
        <taxon>Pseudomonadati</taxon>
        <taxon>Pseudomonadota</taxon>
        <taxon>Gammaproteobacteria</taxon>
        <taxon>Moraxellales</taxon>
        <taxon>Moraxellaceae</taxon>
        <taxon>Faucicola</taxon>
    </lineage>
</organism>
<dbReference type="InterPro" id="IPR006171">
    <property type="entry name" value="TOPRIM_dom"/>
</dbReference>
<gene>
    <name evidence="14" type="ORF">NP7_10250</name>
</gene>
<dbReference type="Gene3D" id="1.10.290.10">
    <property type="entry name" value="Topoisomerase I, domain 4"/>
    <property type="match status" value="1"/>
</dbReference>
<evidence type="ECO:0000256" key="8">
    <source>
        <dbReference type="ARBA" id="ARBA00031985"/>
    </source>
</evidence>
<sequence length="889" mass="100239">MSDKKKLMIVESGGKIDKLKKILGDGWDVVACGGHIEGMTTKKGEMGFDEETLEIDYELSDRGEGFVRKTKANLKKFDAVCLASDPDREGEAIAKSLKKHLGLGEGDYFRCTFNSITKSQLANALSNPRKIDYSLVTAQEARRILDRKVGWDSTKALSQKLGRVSPVGRVQSQAVLFVVEREREISNFKPVKHFNVKLFSKTWPNEEDTKKDLPQWGCKLDKAKSGLISTEEIENDKGEKVVVETSYFTNKELADKIAKTIKKLTVIDIEESTKERSAPHPYRTSTIQQDAINKLGLTSKKTMEILQTLYEAGHITYMRTDSDAISDEGFDLLKEFAEQKGYPVLDAKRVRTRKDAVAQEGHECLRPTAVDYDGSDLEGDAKALYELIFNRTIASQLKPATYNQLKTTFEGECDGKKYIFNAIDSVLISKGWMVLKDVDEVDDDNNEKNPNSAEESEEKFPEFNIGDVVDVCGYDVSNAVTQPPKPFTEASLIKKMEKEGIGRPSTFATTVSTICDPTHGYIKTEKVGKSKVKALVSTSNAKDLVDTLTDVLSIMKTSYTRSMEQALDEIANGDKDYKEYLREVFALLEKENAQLSKAVRYPCPDCGAGMMQGYNKEYKKHYWICSERCGYKTIDLDGKPATREDIKKMKEDEIKRFVDADGKALHPCNICQSPMVRRENSNKKGKFYWRCSRDKDGCEGFAYDDGKTKTPIFDLDAFIKERTEKERVGFINEDGTPKFPCPDCGDVVVRRENSKEPGKFYWRCISSKQKCDFITFENREGKPVLDKEKFFADKEAEKQAKINAAMKDGKPLYPCPECKGPMEKRLTKTEPKRIWFGCFDRDCGTTTSSTKDGKPDYAYYKEVKANGGKKKTGTSKSKSKAKKPSSTKK</sequence>
<evidence type="ECO:0000259" key="12">
    <source>
        <dbReference type="PROSITE" id="PS50880"/>
    </source>
</evidence>
<comment type="similarity">
    <text evidence="2">Belongs to the type IA topoisomerase family.</text>
</comment>
<dbReference type="InterPro" id="IPR023406">
    <property type="entry name" value="Topo_IA_AS"/>
</dbReference>
<dbReference type="Gene3D" id="2.70.20.10">
    <property type="entry name" value="Topoisomerase I, domain 3"/>
    <property type="match status" value="1"/>
</dbReference>
<dbReference type="PANTHER" id="PTHR42785:SF1">
    <property type="entry name" value="DNA TOPOISOMERASE"/>
    <property type="match status" value="1"/>
</dbReference>
<dbReference type="InterPro" id="IPR013825">
    <property type="entry name" value="Topo_IA_cen_sub2"/>
</dbReference>
<dbReference type="InterPro" id="IPR003602">
    <property type="entry name" value="Topo_IA_DNA-bd_dom"/>
</dbReference>
<evidence type="ECO:0000259" key="13">
    <source>
        <dbReference type="PROSITE" id="PS52039"/>
    </source>
</evidence>
<keyword evidence="5" id="KW-0238">DNA-binding</keyword>
<evidence type="ECO:0000256" key="7">
    <source>
        <dbReference type="ARBA" id="ARBA00030003"/>
    </source>
</evidence>
<evidence type="ECO:0000256" key="1">
    <source>
        <dbReference type="ARBA" id="ARBA00000213"/>
    </source>
</evidence>
<protein>
    <recommendedName>
        <fullName evidence="3">DNA topoisomerase</fullName>
        <ecNumber evidence="3">5.6.2.1</ecNumber>
    </recommendedName>
    <alternativeName>
        <fullName evidence="10">Omega-protein</fullName>
    </alternativeName>
    <alternativeName>
        <fullName evidence="9">Relaxing enzyme</fullName>
    </alternativeName>
    <alternativeName>
        <fullName evidence="7">Swivelase</fullName>
    </alternativeName>
    <alternativeName>
        <fullName evidence="8">Untwisting enzyme</fullName>
    </alternativeName>
</protein>
<dbReference type="SUPFAM" id="SSF56712">
    <property type="entry name" value="Prokaryotic type I DNA topoisomerase"/>
    <property type="match status" value="1"/>
</dbReference>
<dbReference type="RefSeq" id="WP_100271090.1">
    <property type="nucleotide sequence ID" value="NZ_CP024444.1"/>
</dbReference>
<evidence type="ECO:0000313" key="14">
    <source>
        <dbReference type="EMBL" id="ATR79736.1"/>
    </source>
</evidence>
<proteinExistence type="inferred from homology"/>
<dbReference type="PROSITE" id="PS00396">
    <property type="entry name" value="TOPO_IA_1"/>
    <property type="match status" value="1"/>
</dbReference>
<evidence type="ECO:0000313" key="15">
    <source>
        <dbReference type="Proteomes" id="UP000229340"/>
    </source>
</evidence>
<reference evidence="15" key="1">
    <citation type="submission" date="2017-10" db="EMBL/GenBank/DDBJ databases">
        <title>Complete genome sequence of Moraxella osloensis NP7 isolated from human skin.</title>
        <authorList>
            <person name="Lee K."/>
            <person name="Lim J.Y."/>
            <person name="Hwang I."/>
        </authorList>
    </citation>
    <scope>NUCLEOTIDE SEQUENCE [LARGE SCALE GENOMIC DNA]</scope>
    <source>
        <strain evidence="15">NP7</strain>
        <plasmid evidence="15">pnp7-1</plasmid>
    </source>
</reference>
<dbReference type="InterPro" id="IPR013826">
    <property type="entry name" value="Topo_IA_cen_sub3"/>
</dbReference>
<dbReference type="InterPro" id="IPR000380">
    <property type="entry name" value="Topo_IA"/>
</dbReference>
<dbReference type="InterPro" id="IPR013824">
    <property type="entry name" value="Topo_IA_cen_sub1"/>
</dbReference>
<dbReference type="PRINTS" id="PR00417">
    <property type="entry name" value="PRTPISMRASEI"/>
</dbReference>
<dbReference type="Gene3D" id="3.40.50.140">
    <property type="match status" value="1"/>
</dbReference>
<dbReference type="EC" id="5.6.2.1" evidence="3"/>
<accession>A0A2D2LXM0</accession>
<evidence type="ECO:0000256" key="10">
    <source>
        <dbReference type="ARBA" id="ARBA00032877"/>
    </source>
</evidence>
<dbReference type="PANTHER" id="PTHR42785">
    <property type="entry name" value="DNA TOPOISOMERASE, TYPE IA, CORE"/>
    <property type="match status" value="1"/>
</dbReference>
<dbReference type="EMBL" id="CP024444">
    <property type="protein sequence ID" value="ATR79736.1"/>
    <property type="molecule type" value="Genomic_DNA"/>
</dbReference>
<evidence type="ECO:0000256" key="5">
    <source>
        <dbReference type="ARBA" id="ARBA00023125"/>
    </source>
</evidence>
<keyword evidence="4" id="KW-0799">Topoisomerase</keyword>
<dbReference type="InterPro" id="IPR013497">
    <property type="entry name" value="Topo_IA_cen"/>
</dbReference>
<dbReference type="InterPro" id="IPR023405">
    <property type="entry name" value="Topo_IA_core_domain"/>
</dbReference>
<feature type="domain" description="Topo IA-type catalytic" evidence="13">
    <location>
        <begin position="132"/>
        <end position="592"/>
    </location>
</feature>
<feature type="region of interest" description="Disordered" evidence="11">
    <location>
        <begin position="867"/>
        <end position="889"/>
    </location>
</feature>
<evidence type="ECO:0000256" key="11">
    <source>
        <dbReference type="SAM" id="MobiDB-lite"/>
    </source>
</evidence>
<name>A0A2D2LXM0_FAUOS</name>
<dbReference type="SMART" id="SM00493">
    <property type="entry name" value="TOPRIM"/>
    <property type="match status" value="1"/>
</dbReference>
<evidence type="ECO:0000256" key="3">
    <source>
        <dbReference type="ARBA" id="ARBA00012891"/>
    </source>
</evidence>
<keyword evidence="14" id="KW-0614">Plasmid</keyword>
<feature type="domain" description="Toprim" evidence="12">
    <location>
        <begin position="5"/>
        <end position="126"/>
    </location>
</feature>
<evidence type="ECO:0000256" key="2">
    <source>
        <dbReference type="ARBA" id="ARBA00009446"/>
    </source>
</evidence>
<dbReference type="GO" id="GO:0003917">
    <property type="term" value="F:DNA topoisomerase type I (single strand cut, ATP-independent) activity"/>
    <property type="evidence" value="ECO:0007669"/>
    <property type="project" value="UniProtKB-EC"/>
</dbReference>
<dbReference type="SMART" id="SM00437">
    <property type="entry name" value="TOP1Ac"/>
    <property type="match status" value="1"/>
</dbReference>
<geneLocation type="plasmid" evidence="15">
    <name>pnp7-1</name>
</geneLocation>
<dbReference type="AlphaFoldDB" id="A0A2D2LXM0"/>
<evidence type="ECO:0000256" key="6">
    <source>
        <dbReference type="ARBA" id="ARBA00023235"/>
    </source>
</evidence>
<evidence type="ECO:0000256" key="9">
    <source>
        <dbReference type="ARBA" id="ARBA00032235"/>
    </source>
</evidence>
<dbReference type="Pfam" id="PF01751">
    <property type="entry name" value="Toprim"/>
    <property type="match status" value="1"/>
</dbReference>
<dbReference type="InterPro" id="IPR003601">
    <property type="entry name" value="Topo_IA_2"/>
</dbReference>
<dbReference type="Pfam" id="PF01131">
    <property type="entry name" value="Topoisom_bac"/>
    <property type="match status" value="1"/>
</dbReference>
<dbReference type="GO" id="GO:0006265">
    <property type="term" value="P:DNA topological change"/>
    <property type="evidence" value="ECO:0007669"/>
    <property type="project" value="InterPro"/>
</dbReference>
<dbReference type="PROSITE" id="PS52039">
    <property type="entry name" value="TOPO_IA_2"/>
    <property type="match status" value="1"/>
</dbReference>
<evidence type="ECO:0000256" key="4">
    <source>
        <dbReference type="ARBA" id="ARBA00023029"/>
    </source>
</evidence>
<comment type="catalytic activity">
    <reaction evidence="1">
        <text>ATP-independent breakage of single-stranded DNA, followed by passage and rejoining.</text>
        <dbReference type="EC" id="5.6.2.1"/>
    </reaction>
</comment>